<evidence type="ECO:0008006" key="4">
    <source>
        <dbReference type="Google" id="ProtNLM"/>
    </source>
</evidence>
<keyword evidence="1" id="KW-0812">Transmembrane</keyword>
<evidence type="ECO:0000313" key="2">
    <source>
        <dbReference type="EMBL" id="ORX75940.1"/>
    </source>
</evidence>
<dbReference type="EMBL" id="MCFG01000328">
    <property type="protein sequence ID" value="ORX75940.1"/>
    <property type="molecule type" value="Genomic_DNA"/>
</dbReference>
<organism evidence="2 3">
    <name type="scientific">Anaeromyces robustus</name>
    <dbReference type="NCBI Taxonomy" id="1754192"/>
    <lineage>
        <taxon>Eukaryota</taxon>
        <taxon>Fungi</taxon>
        <taxon>Fungi incertae sedis</taxon>
        <taxon>Chytridiomycota</taxon>
        <taxon>Chytridiomycota incertae sedis</taxon>
        <taxon>Neocallimastigomycetes</taxon>
        <taxon>Neocallimastigales</taxon>
        <taxon>Neocallimastigaceae</taxon>
        <taxon>Anaeromyces</taxon>
    </lineage>
</organism>
<name>A0A1Y1WQY3_9FUNG</name>
<evidence type="ECO:0000256" key="1">
    <source>
        <dbReference type="SAM" id="Phobius"/>
    </source>
</evidence>
<dbReference type="SUPFAM" id="SSF50969">
    <property type="entry name" value="YVTN repeat-like/Quinoprotein amine dehydrogenase"/>
    <property type="match status" value="1"/>
</dbReference>
<dbReference type="AlphaFoldDB" id="A0A1Y1WQY3"/>
<keyword evidence="1" id="KW-1133">Transmembrane helix</keyword>
<feature type="transmembrane region" description="Helical" evidence="1">
    <location>
        <begin position="18"/>
        <end position="41"/>
    </location>
</feature>
<proteinExistence type="predicted"/>
<gene>
    <name evidence="2" type="ORF">BCR32DRAFT_271592</name>
</gene>
<reference evidence="2 3" key="1">
    <citation type="submission" date="2016-08" db="EMBL/GenBank/DDBJ databases">
        <title>A Parts List for Fungal Cellulosomes Revealed by Comparative Genomics.</title>
        <authorList>
            <consortium name="DOE Joint Genome Institute"/>
            <person name="Haitjema C.H."/>
            <person name="Gilmore S.P."/>
            <person name="Henske J.K."/>
            <person name="Solomon K.V."/>
            <person name="De Groot R."/>
            <person name="Kuo A."/>
            <person name="Mondo S.J."/>
            <person name="Salamov A.A."/>
            <person name="Labutti K."/>
            <person name="Zhao Z."/>
            <person name="Chiniquy J."/>
            <person name="Barry K."/>
            <person name="Brewer H.M."/>
            <person name="Purvine S.O."/>
            <person name="Wright A.T."/>
            <person name="Boxma B."/>
            <person name="Van Alen T."/>
            <person name="Hackstein J.H."/>
            <person name="Baker S.E."/>
            <person name="Grigoriev I.V."/>
            <person name="O'Malley M.A."/>
        </authorList>
    </citation>
    <scope>NUCLEOTIDE SEQUENCE [LARGE SCALE GENOMIC DNA]</scope>
    <source>
        <strain evidence="2 3">S4</strain>
    </source>
</reference>
<dbReference type="Proteomes" id="UP000193944">
    <property type="component" value="Unassembled WGS sequence"/>
</dbReference>
<keyword evidence="3" id="KW-1185">Reference proteome</keyword>
<sequence length="344" mass="39911">MRNDNDLNTNKHKKIKKWLIKIIILFLVVILVLFLGTFMYLKLGAYEFYHHSNKEFVIPDIGNSFVPQGLSYDKRSNYFFITGYMSNNKASPIYLVEKSSNKYIKRLQMQDPDGKEFYNHSGGITVHGDYIYIAGYTDSCLFVFRYEDAINASDNGTIKSIGKFPMPDYMNVAFTSSDDNIIYVGEFFRKQNYPTDKSHKMYTSSGDYNQALFYSFRFSNNNETALFGIEPRLFEVYSIPDFVQGVDTYNGKIYLSTSYGLPFSHIYVYDKPQSKNFTLAGMTIPLYELDSSSLIKTYKYPSMCEEIVCMDDKIYSLYESASNKYIFGKLLSSNYCYSTDINWD</sequence>
<accession>A0A1Y1WQY3</accession>
<evidence type="ECO:0000313" key="3">
    <source>
        <dbReference type="Proteomes" id="UP000193944"/>
    </source>
</evidence>
<dbReference type="InterPro" id="IPR011044">
    <property type="entry name" value="Quino_amine_DH_bsu"/>
</dbReference>
<reference evidence="2 3" key="2">
    <citation type="submission" date="2016-08" db="EMBL/GenBank/DDBJ databases">
        <title>Pervasive Adenine N6-methylation of Active Genes in Fungi.</title>
        <authorList>
            <consortium name="DOE Joint Genome Institute"/>
            <person name="Mondo S.J."/>
            <person name="Dannebaum R.O."/>
            <person name="Kuo R.C."/>
            <person name="Labutti K."/>
            <person name="Haridas S."/>
            <person name="Kuo A."/>
            <person name="Salamov A."/>
            <person name="Ahrendt S.R."/>
            <person name="Lipzen A."/>
            <person name="Sullivan W."/>
            <person name="Andreopoulos W.B."/>
            <person name="Clum A."/>
            <person name="Lindquist E."/>
            <person name="Daum C."/>
            <person name="Ramamoorthy G.K."/>
            <person name="Gryganskyi A."/>
            <person name="Culley D."/>
            <person name="Magnuson J.K."/>
            <person name="James T.Y."/>
            <person name="O'Malley M.A."/>
            <person name="Stajich J.E."/>
            <person name="Spatafora J.W."/>
            <person name="Visel A."/>
            <person name="Grigoriev I.V."/>
        </authorList>
    </citation>
    <scope>NUCLEOTIDE SEQUENCE [LARGE SCALE GENOMIC DNA]</scope>
    <source>
        <strain evidence="2 3">S4</strain>
    </source>
</reference>
<comment type="caution">
    <text evidence="2">The sequence shown here is derived from an EMBL/GenBank/DDBJ whole genome shotgun (WGS) entry which is preliminary data.</text>
</comment>
<keyword evidence="1" id="KW-0472">Membrane</keyword>
<protein>
    <recommendedName>
        <fullName evidence="4">Calcium-dependent phosphotriesterase</fullName>
    </recommendedName>
</protein>